<gene>
    <name evidence="9" type="ORF">SBAD_LOCUS1722</name>
</gene>
<feature type="disulfide bond" evidence="7">
    <location>
        <begin position="175"/>
        <end position="190"/>
    </location>
</feature>
<name>A0A183IDM8_9BILA</name>
<evidence type="ECO:0000256" key="4">
    <source>
        <dbReference type="ARBA" id="ARBA00022989"/>
    </source>
</evidence>
<sequence>MESITNAGNSEFVLNRQFRPIVDGAEYENISPMIGEYLQPKGVLRMATESSKNLTPLDASVQNHDFFPINYCNYSFYSDLHLSALKLVRMDHFIGNTSCSADFYRCSMGVTFRHQCSNPAEAFDIAILTCNYKYNIKQCPQYDPILNCEVKSSCKLNEFACCSDPQRCIAVAKRCDGRIDCTDGEDENNCPTCDYTQFACLLEGTCIPLDQRCNGVVDDCFDGSNFDEEFCDSMQQTFRSSSIFMLAACGFNKFPCYLSMKELRKQRVSITKWCDGHADCEDESDEMYCGRVSDLQEYTEFDIDIPIVIRFKLLWGIGLRGR</sequence>
<evidence type="ECO:0000259" key="8">
    <source>
        <dbReference type="SMART" id="SM00494"/>
    </source>
</evidence>
<dbReference type="Proteomes" id="UP000270296">
    <property type="component" value="Unassembled WGS sequence"/>
</dbReference>
<dbReference type="InterPro" id="IPR036055">
    <property type="entry name" value="LDL_receptor-like_sf"/>
</dbReference>
<dbReference type="OrthoDB" id="9990982at2759"/>
<keyword evidence="4" id="KW-1133">Transmembrane helix</keyword>
<evidence type="ECO:0000256" key="6">
    <source>
        <dbReference type="ARBA" id="ARBA00023157"/>
    </source>
</evidence>
<evidence type="ECO:0000256" key="2">
    <source>
        <dbReference type="ARBA" id="ARBA00022692"/>
    </source>
</evidence>
<dbReference type="GO" id="GO:0005886">
    <property type="term" value="C:plasma membrane"/>
    <property type="evidence" value="ECO:0007669"/>
    <property type="project" value="TreeGrafter"/>
</dbReference>
<feature type="disulfide bond" evidence="7">
    <location>
        <begin position="274"/>
        <end position="289"/>
    </location>
</feature>
<dbReference type="Pfam" id="PF00057">
    <property type="entry name" value="Ldl_recept_a"/>
    <property type="match status" value="1"/>
</dbReference>
<proteinExistence type="predicted"/>
<dbReference type="SUPFAM" id="SSF57424">
    <property type="entry name" value="LDL receptor-like module"/>
    <property type="match status" value="2"/>
</dbReference>
<dbReference type="GO" id="GO:0016192">
    <property type="term" value="P:vesicle-mediated transport"/>
    <property type="evidence" value="ECO:0007669"/>
    <property type="project" value="UniProtKB-ARBA"/>
</dbReference>
<evidence type="ECO:0000313" key="9">
    <source>
        <dbReference type="EMBL" id="VDO95291.1"/>
    </source>
</evidence>
<dbReference type="AlphaFoldDB" id="A0A183IDM8"/>
<comment type="subcellular location">
    <subcellularLocation>
        <location evidence="1">Membrane</location>
        <topology evidence="1">Single-pass membrane protein</topology>
    </subcellularLocation>
</comment>
<dbReference type="PRINTS" id="PR00261">
    <property type="entry name" value="LDLRECEPTOR"/>
</dbReference>
<dbReference type="InterPro" id="IPR002172">
    <property type="entry name" value="LDrepeatLR_classA_rpt"/>
</dbReference>
<dbReference type="GO" id="GO:0005576">
    <property type="term" value="C:extracellular region"/>
    <property type="evidence" value="ECO:0007669"/>
    <property type="project" value="InterPro"/>
</dbReference>
<evidence type="ECO:0000256" key="3">
    <source>
        <dbReference type="ARBA" id="ARBA00022737"/>
    </source>
</evidence>
<dbReference type="GO" id="GO:0008061">
    <property type="term" value="F:chitin binding"/>
    <property type="evidence" value="ECO:0007669"/>
    <property type="project" value="InterPro"/>
</dbReference>
<dbReference type="PANTHER" id="PTHR24270">
    <property type="entry name" value="LOW-DENSITY LIPOPROTEIN RECEPTOR-RELATED"/>
    <property type="match status" value="1"/>
</dbReference>
<dbReference type="SMART" id="SM00494">
    <property type="entry name" value="ChtBD2"/>
    <property type="match status" value="1"/>
</dbReference>
<evidence type="ECO:0000313" key="11">
    <source>
        <dbReference type="WBParaSite" id="SBAD_0000181001-mRNA-1"/>
    </source>
</evidence>
<reference evidence="11" key="1">
    <citation type="submission" date="2016-06" db="UniProtKB">
        <authorList>
            <consortium name="WormBaseParasite"/>
        </authorList>
    </citation>
    <scope>IDENTIFICATION</scope>
</reference>
<keyword evidence="6 7" id="KW-1015">Disulfide bond</keyword>
<accession>A0A183IDM8</accession>
<protein>
    <submittedName>
        <fullName evidence="11">Chitin-binding type-2 domain-containing protein</fullName>
    </submittedName>
</protein>
<keyword evidence="5" id="KW-0472">Membrane</keyword>
<dbReference type="InterPro" id="IPR002557">
    <property type="entry name" value="Chitin-bd_dom"/>
</dbReference>
<organism evidence="11">
    <name type="scientific">Soboliphyme baturini</name>
    <dbReference type="NCBI Taxonomy" id="241478"/>
    <lineage>
        <taxon>Eukaryota</taxon>
        <taxon>Metazoa</taxon>
        <taxon>Ecdysozoa</taxon>
        <taxon>Nematoda</taxon>
        <taxon>Enoplea</taxon>
        <taxon>Dorylaimia</taxon>
        <taxon>Dioctophymatida</taxon>
        <taxon>Dioctophymatoidea</taxon>
        <taxon>Soboliphymatidae</taxon>
        <taxon>Soboliphyme</taxon>
    </lineage>
</organism>
<dbReference type="SMART" id="SM00192">
    <property type="entry name" value="LDLa"/>
    <property type="match status" value="3"/>
</dbReference>
<evidence type="ECO:0000256" key="5">
    <source>
        <dbReference type="ARBA" id="ARBA00023136"/>
    </source>
</evidence>
<keyword evidence="2" id="KW-0812">Transmembrane</keyword>
<dbReference type="PANTHER" id="PTHR24270:SF59">
    <property type="entry name" value="LDL RECEPTOR REPEAT-CONTAINING PROTEIN EGG-1-RELATED"/>
    <property type="match status" value="1"/>
</dbReference>
<reference evidence="9 10" key="2">
    <citation type="submission" date="2018-11" db="EMBL/GenBank/DDBJ databases">
        <authorList>
            <consortium name="Pathogen Informatics"/>
        </authorList>
    </citation>
    <scope>NUCLEOTIDE SEQUENCE [LARGE SCALE GENOMIC DNA]</scope>
</reference>
<evidence type="ECO:0000256" key="1">
    <source>
        <dbReference type="ARBA" id="ARBA00004167"/>
    </source>
</evidence>
<dbReference type="WBParaSite" id="SBAD_0000181001-mRNA-1">
    <property type="protein sequence ID" value="SBAD_0000181001-mRNA-1"/>
    <property type="gene ID" value="SBAD_0000181001"/>
</dbReference>
<dbReference type="CDD" id="cd00112">
    <property type="entry name" value="LDLa"/>
    <property type="match status" value="3"/>
</dbReference>
<dbReference type="EMBL" id="UZAM01006928">
    <property type="protein sequence ID" value="VDO95291.1"/>
    <property type="molecule type" value="Genomic_DNA"/>
</dbReference>
<dbReference type="SUPFAM" id="SSF57625">
    <property type="entry name" value="Invertebrate chitin-binding proteins"/>
    <property type="match status" value="1"/>
</dbReference>
<feature type="domain" description="Chitin-binding type-2" evidence="8">
    <location>
        <begin position="70"/>
        <end position="141"/>
    </location>
</feature>
<keyword evidence="10" id="KW-1185">Reference proteome</keyword>
<comment type="caution">
    <text evidence="7">Lacks conserved residue(s) required for the propagation of feature annotation.</text>
</comment>
<keyword evidence="3" id="KW-0677">Repeat</keyword>
<dbReference type="Gene3D" id="4.10.400.10">
    <property type="entry name" value="Low-density Lipoprotein Receptor"/>
    <property type="match status" value="3"/>
</dbReference>
<dbReference type="PROSITE" id="PS50068">
    <property type="entry name" value="LDLRA_2"/>
    <property type="match status" value="3"/>
</dbReference>
<evidence type="ECO:0000313" key="10">
    <source>
        <dbReference type="Proteomes" id="UP000270296"/>
    </source>
</evidence>
<evidence type="ECO:0000256" key="7">
    <source>
        <dbReference type="PROSITE-ProRule" id="PRU00124"/>
    </source>
</evidence>
<dbReference type="InterPro" id="IPR036508">
    <property type="entry name" value="Chitin-bd_dom_sf"/>
</dbReference>
<dbReference type="InterPro" id="IPR050685">
    <property type="entry name" value="LDLR"/>
</dbReference>